<proteinExistence type="predicted"/>
<dbReference type="Pfam" id="PF03544">
    <property type="entry name" value="TonB_C"/>
    <property type="match status" value="1"/>
</dbReference>
<dbReference type="GO" id="GO:0055085">
    <property type="term" value="P:transmembrane transport"/>
    <property type="evidence" value="ECO:0007669"/>
    <property type="project" value="InterPro"/>
</dbReference>
<feature type="domain" description="TonB C-terminal" evidence="1">
    <location>
        <begin position="177"/>
        <end position="239"/>
    </location>
</feature>
<reference evidence="2" key="2">
    <citation type="submission" date="2020-09" db="EMBL/GenBank/DDBJ databases">
        <authorList>
            <person name="Sun Q."/>
            <person name="Zhou Y."/>
        </authorList>
    </citation>
    <scope>NUCLEOTIDE SEQUENCE</scope>
    <source>
        <strain evidence="2">CGMCC 1.12997</strain>
    </source>
</reference>
<organism evidence="2 3">
    <name type="scientific">Edaphobacter dinghuensis</name>
    <dbReference type="NCBI Taxonomy" id="1560005"/>
    <lineage>
        <taxon>Bacteria</taxon>
        <taxon>Pseudomonadati</taxon>
        <taxon>Acidobacteriota</taxon>
        <taxon>Terriglobia</taxon>
        <taxon>Terriglobales</taxon>
        <taxon>Acidobacteriaceae</taxon>
        <taxon>Edaphobacter</taxon>
    </lineage>
</organism>
<dbReference type="AlphaFoldDB" id="A0A917M4U0"/>
<gene>
    <name evidence="2" type="ORF">GCM10011585_20600</name>
</gene>
<sequence length="469" mass="51675">MNGTQDWQKNDGDYFPEWLRETAVALVKPVPPIDHVLLEVETADIHKIAGQTHAQWMNMGTDGVVSKGIGAGIALNDSDGLVFYGDEVGWGGLFHDYQDFHGRKIARVVSVGSPEVTAKITVLEDLPTEPEDFFSGSALGNSAEPIRTQVVDEQSLRKNLLANEPIQWPQVENGPLTGAMVTTIVVDREGRVRDVGTMVSDNPALNAVAQQWISQLKFKPYLVDGLPVQAISTLTLSFKTLRPAGTESFESARTYFERGRAVGFPSAKGDAPYTLHAEFVARESSGAVMTGQYQDTWANATHWRREARLGESYLVRTEDGEDRYGLESGPDASVLSLLLHVMEPIPAIDTFVESDWKIKKQEVNGIKTIRIAVGPEDAAGRMEEGNSRAFWFDEDGKLIQAITSGAQINRSDFASFDGSQVAQLIDIRVKNTLTIRLHVDSLQLGNSLPTDKFIVKGHLYTRAFTDEVR</sequence>
<evidence type="ECO:0000313" key="2">
    <source>
        <dbReference type="EMBL" id="GGG77362.1"/>
    </source>
</evidence>
<keyword evidence="3" id="KW-1185">Reference proteome</keyword>
<comment type="caution">
    <text evidence="2">The sequence shown here is derived from an EMBL/GenBank/DDBJ whole genome shotgun (WGS) entry which is preliminary data.</text>
</comment>
<dbReference type="Proteomes" id="UP000647241">
    <property type="component" value="Unassembled WGS sequence"/>
</dbReference>
<name>A0A917M4U0_9BACT</name>
<evidence type="ECO:0000313" key="3">
    <source>
        <dbReference type="Proteomes" id="UP000647241"/>
    </source>
</evidence>
<accession>A0A917M4U0</accession>
<dbReference type="InterPro" id="IPR037682">
    <property type="entry name" value="TonB_C"/>
</dbReference>
<protein>
    <recommendedName>
        <fullName evidence="1">TonB C-terminal domain-containing protein</fullName>
    </recommendedName>
</protein>
<dbReference type="EMBL" id="BMGT01000002">
    <property type="protein sequence ID" value="GGG77362.1"/>
    <property type="molecule type" value="Genomic_DNA"/>
</dbReference>
<evidence type="ECO:0000259" key="1">
    <source>
        <dbReference type="Pfam" id="PF03544"/>
    </source>
</evidence>
<dbReference type="Gene3D" id="3.30.1150.10">
    <property type="match status" value="1"/>
</dbReference>
<dbReference type="SUPFAM" id="SSF74653">
    <property type="entry name" value="TolA/TonB C-terminal domain"/>
    <property type="match status" value="1"/>
</dbReference>
<reference evidence="2" key="1">
    <citation type="journal article" date="2014" name="Int. J. Syst. Evol. Microbiol.">
        <title>Complete genome sequence of Corynebacterium casei LMG S-19264T (=DSM 44701T), isolated from a smear-ripened cheese.</title>
        <authorList>
            <consortium name="US DOE Joint Genome Institute (JGI-PGF)"/>
            <person name="Walter F."/>
            <person name="Albersmeier A."/>
            <person name="Kalinowski J."/>
            <person name="Ruckert C."/>
        </authorList>
    </citation>
    <scope>NUCLEOTIDE SEQUENCE</scope>
    <source>
        <strain evidence="2">CGMCC 1.12997</strain>
    </source>
</reference>